<dbReference type="InterPro" id="IPR013766">
    <property type="entry name" value="Thioredoxin_domain"/>
</dbReference>
<dbReference type="SMR" id="A0A1Y1I9T3"/>
<keyword evidence="2" id="KW-0249">Electron transport</keyword>
<gene>
    <name evidence="6" type="ORF">KFL_002370110</name>
</gene>
<evidence type="ECO:0000313" key="7">
    <source>
        <dbReference type="Proteomes" id="UP000054558"/>
    </source>
</evidence>
<sequence length="196" mass="20839">MASAIAAPSAAAFSSLVSASAASSTCGRQATYRACPYSRALPARHNGLSAMQLPSTKMHSQKFRPVAPCRAKVVAEAKSGARVQDPCAEGVTGVVSDKTWDELVKSSKVPVLVDFWAPWCGPCRMIAPLIDELAKDYKGKLLCLKLNTDESPSIATEHGIRSIPTVMIFKGGKKLDTVIGAVPMTTLTTTVEKFLE</sequence>
<dbReference type="OrthoDB" id="2121326at2759"/>
<evidence type="ECO:0000256" key="3">
    <source>
        <dbReference type="ARBA" id="ARBA00023157"/>
    </source>
</evidence>
<dbReference type="GO" id="GO:0005737">
    <property type="term" value="C:cytoplasm"/>
    <property type="evidence" value="ECO:0000318"/>
    <property type="project" value="GO_Central"/>
</dbReference>
<dbReference type="InterPro" id="IPR005746">
    <property type="entry name" value="Thioredoxin"/>
</dbReference>
<protein>
    <recommendedName>
        <fullName evidence="5">Thioredoxin domain-containing protein</fullName>
    </recommendedName>
</protein>
<dbReference type="Proteomes" id="UP000054558">
    <property type="component" value="Unassembled WGS sequence"/>
</dbReference>
<dbReference type="PRINTS" id="PR00421">
    <property type="entry name" value="THIOREDOXIN"/>
</dbReference>
<keyword evidence="7" id="KW-1185">Reference proteome</keyword>
<dbReference type="Gene3D" id="3.40.30.10">
    <property type="entry name" value="Glutaredoxin"/>
    <property type="match status" value="1"/>
</dbReference>
<dbReference type="GO" id="GO:0015035">
    <property type="term" value="F:protein-disulfide reductase activity"/>
    <property type="evidence" value="ECO:0000318"/>
    <property type="project" value="GO_Central"/>
</dbReference>
<keyword evidence="3" id="KW-1015">Disulfide bond</keyword>
<dbReference type="PANTHER" id="PTHR45663">
    <property type="entry name" value="GEO12009P1"/>
    <property type="match status" value="1"/>
</dbReference>
<accession>A0A1Y1I9T3</accession>
<reference evidence="6 7" key="1">
    <citation type="journal article" date="2014" name="Nat. Commun.">
        <title>Klebsormidium flaccidum genome reveals primary factors for plant terrestrial adaptation.</title>
        <authorList>
            <person name="Hori K."/>
            <person name="Maruyama F."/>
            <person name="Fujisawa T."/>
            <person name="Togashi T."/>
            <person name="Yamamoto N."/>
            <person name="Seo M."/>
            <person name="Sato S."/>
            <person name="Yamada T."/>
            <person name="Mori H."/>
            <person name="Tajima N."/>
            <person name="Moriyama T."/>
            <person name="Ikeuchi M."/>
            <person name="Watanabe M."/>
            <person name="Wada H."/>
            <person name="Kobayashi K."/>
            <person name="Saito M."/>
            <person name="Masuda T."/>
            <person name="Sasaki-Sekimoto Y."/>
            <person name="Mashiguchi K."/>
            <person name="Awai K."/>
            <person name="Shimojima M."/>
            <person name="Masuda S."/>
            <person name="Iwai M."/>
            <person name="Nobusawa T."/>
            <person name="Narise T."/>
            <person name="Kondo S."/>
            <person name="Saito H."/>
            <person name="Sato R."/>
            <person name="Murakawa M."/>
            <person name="Ihara Y."/>
            <person name="Oshima-Yamada Y."/>
            <person name="Ohtaka K."/>
            <person name="Satoh M."/>
            <person name="Sonobe K."/>
            <person name="Ishii M."/>
            <person name="Ohtani R."/>
            <person name="Kanamori-Sato M."/>
            <person name="Honoki R."/>
            <person name="Miyazaki D."/>
            <person name="Mochizuki H."/>
            <person name="Umetsu J."/>
            <person name="Higashi K."/>
            <person name="Shibata D."/>
            <person name="Kamiya Y."/>
            <person name="Sato N."/>
            <person name="Nakamura Y."/>
            <person name="Tabata S."/>
            <person name="Ida S."/>
            <person name="Kurokawa K."/>
            <person name="Ohta H."/>
        </authorList>
    </citation>
    <scope>NUCLEOTIDE SEQUENCE [LARGE SCALE GENOMIC DNA]</scope>
    <source>
        <strain evidence="6 7">NIES-2285</strain>
    </source>
</reference>
<dbReference type="InterPro" id="IPR017937">
    <property type="entry name" value="Thioredoxin_CS"/>
</dbReference>
<dbReference type="Pfam" id="PF00085">
    <property type="entry name" value="Thioredoxin"/>
    <property type="match status" value="1"/>
</dbReference>
<dbReference type="OMA" id="VANAIRC"/>
<evidence type="ECO:0000256" key="4">
    <source>
        <dbReference type="ARBA" id="ARBA00023284"/>
    </source>
</evidence>
<dbReference type="PROSITE" id="PS51352">
    <property type="entry name" value="THIOREDOXIN_2"/>
    <property type="match status" value="1"/>
</dbReference>
<organism evidence="6 7">
    <name type="scientific">Klebsormidium nitens</name>
    <name type="common">Green alga</name>
    <name type="synonym">Ulothrix nitens</name>
    <dbReference type="NCBI Taxonomy" id="105231"/>
    <lineage>
        <taxon>Eukaryota</taxon>
        <taxon>Viridiplantae</taxon>
        <taxon>Streptophyta</taxon>
        <taxon>Klebsormidiophyceae</taxon>
        <taxon>Klebsormidiales</taxon>
        <taxon>Klebsormidiaceae</taxon>
        <taxon>Klebsormidium</taxon>
    </lineage>
</organism>
<dbReference type="NCBIfam" id="TIGR01068">
    <property type="entry name" value="thioredoxin"/>
    <property type="match status" value="1"/>
</dbReference>
<dbReference type="FunFam" id="3.40.30.10:FF:000001">
    <property type="entry name" value="Thioredoxin"/>
    <property type="match status" value="1"/>
</dbReference>
<feature type="domain" description="Thioredoxin" evidence="5">
    <location>
        <begin position="77"/>
        <end position="196"/>
    </location>
</feature>
<dbReference type="SUPFAM" id="SSF52833">
    <property type="entry name" value="Thioredoxin-like"/>
    <property type="match status" value="1"/>
</dbReference>
<dbReference type="AlphaFoldDB" id="A0A1Y1I9T3"/>
<dbReference type="InterPro" id="IPR036249">
    <property type="entry name" value="Thioredoxin-like_sf"/>
</dbReference>
<evidence type="ECO:0000313" key="6">
    <source>
        <dbReference type="EMBL" id="GAQ85477.1"/>
    </source>
</evidence>
<dbReference type="PANTHER" id="PTHR45663:SF11">
    <property type="entry name" value="GEO12009P1"/>
    <property type="match status" value="1"/>
</dbReference>
<name>A0A1Y1I9T3_KLENI</name>
<evidence type="ECO:0000256" key="2">
    <source>
        <dbReference type="ARBA" id="ARBA00022982"/>
    </source>
</evidence>
<dbReference type="CDD" id="cd02947">
    <property type="entry name" value="TRX_family"/>
    <property type="match status" value="1"/>
</dbReference>
<keyword evidence="1" id="KW-0813">Transport</keyword>
<dbReference type="EMBL" id="DF237186">
    <property type="protein sequence ID" value="GAQ85477.1"/>
    <property type="molecule type" value="Genomic_DNA"/>
</dbReference>
<dbReference type="PROSITE" id="PS00194">
    <property type="entry name" value="THIOREDOXIN_1"/>
    <property type="match status" value="1"/>
</dbReference>
<keyword evidence="4" id="KW-0676">Redox-active center</keyword>
<evidence type="ECO:0000256" key="1">
    <source>
        <dbReference type="ARBA" id="ARBA00022448"/>
    </source>
</evidence>
<dbReference type="STRING" id="105231.A0A1Y1I9T3"/>
<evidence type="ECO:0000259" key="5">
    <source>
        <dbReference type="PROSITE" id="PS51352"/>
    </source>
</evidence>
<proteinExistence type="predicted"/>